<feature type="compositionally biased region" description="Basic residues" evidence="1">
    <location>
        <begin position="125"/>
        <end position="136"/>
    </location>
</feature>
<organism evidence="2 3">
    <name type="scientific">Murinocardiopsis flavida</name>
    <dbReference type="NCBI Taxonomy" id="645275"/>
    <lineage>
        <taxon>Bacteria</taxon>
        <taxon>Bacillati</taxon>
        <taxon>Actinomycetota</taxon>
        <taxon>Actinomycetes</taxon>
        <taxon>Streptosporangiales</taxon>
        <taxon>Nocardiopsidaceae</taxon>
        <taxon>Murinocardiopsis</taxon>
    </lineage>
</organism>
<dbReference type="Proteomes" id="UP000240542">
    <property type="component" value="Unassembled WGS sequence"/>
</dbReference>
<evidence type="ECO:0000313" key="2">
    <source>
        <dbReference type="EMBL" id="PSK81016.1"/>
    </source>
</evidence>
<protein>
    <submittedName>
        <fullName evidence="2">Uncharacterized protein</fullName>
    </submittedName>
</protein>
<name>A0A2P8C7U7_9ACTN</name>
<feature type="compositionally biased region" description="Low complexity" evidence="1">
    <location>
        <begin position="98"/>
        <end position="107"/>
    </location>
</feature>
<keyword evidence="3" id="KW-1185">Reference proteome</keyword>
<feature type="compositionally biased region" description="Basic residues" evidence="1">
    <location>
        <begin position="1"/>
        <end position="10"/>
    </location>
</feature>
<feature type="region of interest" description="Disordered" evidence="1">
    <location>
        <begin position="1"/>
        <end position="265"/>
    </location>
</feature>
<reference evidence="2 3" key="1">
    <citation type="submission" date="2018-03" db="EMBL/GenBank/DDBJ databases">
        <title>Genomic Encyclopedia of Archaeal and Bacterial Type Strains, Phase II (KMG-II): from individual species to whole genera.</title>
        <authorList>
            <person name="Goeker M."/>
        </authorList>
    </citation>
    <scope>NUCLEOTIDE SEQUENCE [LARGE SCALE GENOMIC DNA]</scope>
    <source>
        <strain evidence="2 3">DSM 45312</strain>
    </source>
</reference>
<proteinExistence type="predicted"/>
<feature type="compositionally biased region" description="Low complexity" evidence="1">
    <location>
        <begin position="70"/>
        <end position="81"/>
    </location>
</feature>
<accession>A0A2P8C7U7</accession>
<gene>
    <name evidence="2" type="ORF">CLV63_1502</name>
</gene>
<evidence type="ECO:0000313" key="3">
    <source>
        <dbReference type="Proteomes" id="UP000240542"/>
    </source>
</evidence>
<sequence>MRPPTQRRRPNGNDGVLTHPPTRAPEGLPLRGTARKRPRAPGGETAPEARRPRARASVTPREQEPGCRKACAAATADTHPALRPPGPAPHGTHRNHTPGRPARTTTAAPPPRAQYVASPGVQPRRLLRPSLLRRHPGSPAQVRCGQGRSRHPPPHTSVDPTAPRPPAAVGATCDHRPPARGPARRPPNERTVPPAHPARCRRGPAPRRRRCCSSPQTTRTRHCDKAAPHTDRPHTPAAVARWPSGTASTTLRMAEASAGTDSRPH</sequence>
<dbReference type="AlphaFoldDB" id="A0A2P8C7U7"/>
<feature type="compositionally biased region" description="Basic and acidic residues" evidence="1">
    <location>
        <begin position="221"/>
        <end position="234"/>
    </location>
</feature>
<evidence type="ECO:0000256" key="1">
    <source>
        <dbReference type="SAM" id="MobiDB-lite"/>
    </source>
</evidence>
<dbReference type="EMBL" id="PYGA01000050">
    <property type="protein sequence ID" value="PSK81016.1"/>
    <property type="molecule type" value="Genomic_DNA"/>
</dbReference>
<feature type="compositionally biased region" description="Basic residues" evidence="1">
    <location>
        <begin position="198"/>
        <end position="211"/>
    </location>
</feature>
<comment type="caution">
    <text evidence="2">The sequence shown here is derived from an EMBL/GenBank/DDBJ whole genome shotgun (WGS) entry which is preliminary data.</text>
</comment>